<reference evidence="1" key="1">
    <citation type="journal article" date="2019" name="Sci. Rep.">
        <title>Draft genome of Tanacetum cinerariifolium, the natural source of mosquito coil.</title>
        <authorList>
            <person name="Yamashiro T."/>
            <person name="Shiraishi A."/>
            <person name="Satake H."/>
            <person name="Nakayama K."/>
        </authorList>
    </citation>
    <scope>NUCLEOTIDE SEQUENCE</scope>
</reference>
<organism evidence="1">
    <name type="scientific">Tanacetum cinerariifolium</name>
    <name type="common">Dalmatian daisy</name>
    <name type="synonym">Chrysanthemum cinerariifolium</name>
    <dbReference type="NCBI Taxonomy" id="118510"/>
    <lineage>
        <taxon>Eukaryota</taxon>
        <taxon>Viridiplantae</taxon>
        <taxon>Streptophyta</taxon>
        <taxon>Embryophyta</taxon>
        <taxon>Tracheophyta</taxon>
        <taxon>Spermatophyta</taxon>
        <taxon>Magnoliopsida</taxon>
        <taxon>eudicotyledons</taxon>
        <taxon>Gunneridae</taxon>
        <taxon>Pentapetalae</taxon>
        <taxon>asterids</taxon>
        <taxon>campanulids</taxon>
        <taxon>Asterales</taxon>
        <taxon>Asteraceae</taxon>
        <taxon>Asteroideae</taxon>
        <taxon>Anthemideae</taxon>
        <taxon>Anthemidinae</taxon>
        <taxon>Tanacetum</taxon>
    </lineage>
</organism>
<dbReference type="AlphaFoldDB" id="A0A699V2N4"/>
<dbReference type="EMBL" id="BKCJ011384561">
    <property type="protein sequence ID" value="GFD28353.1"/>
    <property type="molecule type" value="Genomic_DNA"/>
</dbReference>
<accession>A0A699V2N4</accession>
<protein>
    <submittedName>
        <fullName evidence="1">Uncharacterized protein</fullName>
    </submittedName>
</protein>
<gene>
    <name evidence="1" type="ORF">Tci_900322</name>
</gene>
<comment type="caution">
    <text evidence="1">The sequence shown here is derived from an EMBL/GenBank/DDBJ whole genome shotgun (WGS) entry which is preliminary data.</text>
</comment>
<proteinExistence type="predicted"/>
<feature type="non-terminal residue" evidence="1">
    <location>
        <position position="62"/>
    </location>
</feature>
<sequence>MDSRLDALSIDFDEELYPYILTAITCRRWVIGHSFCLAVMKCGESTELRQVFTDIVSAGIAK</sequence>
<evidence type="ECO:0000313" key="1">
    <source>
        <dbReference type="EMBL" id="GFD28353.1"/>
    </source>
</evidence>
<name>A0A699V2N4_TANCI</name>